<feature type="region of interest" description="Disordered" evidence="1">
    <location>
        <begin position="77"/>
        <end position="122"/>
    </location>
</feature>
<dbReference type="Gramene" id="OE9A086049T1">
    <property type="protein sequence ID" value="OE9A086049C1"/>
    <property type="gene ID" value="OE9A086049"/>
</dbReference>
<keyword evidence="3" id="KW-1185">Reference proteome</keyword>
<gene>
    <name evidence="2" type="ORF">OLEA9_A086049</name>
</gene>
<dbReference type="AlphaFoldDB" id="A0A8S0VP21"/>
<evidence type="ECO:0000256" key="1">
    <source>
        <dbReference type="SAM" id="MobiDB-lite"/>
    </source>
</evidence>
<proteinExistence type="predicted"/>
<sequence>MASDIAGLCASLQNIFVELSQRTTSRDEVARQQLYREGRGLLDDLEKRCASGAGCTPTAAGAKPRTLQDWFERQGDCQPKVKEEDDDDESTVVFSRDDDTSHGSSPDEVGPNTYLLYQVPHS</sequence>
<reference evidence="2 3" key="1">
    <citation type="submission" date="2019-12" db="EMBL/GenBank/DDBJ databases">
        <authorList>
            <person name="Alioto T."/>
            <person name="Alioto T."/>
            <person name="Gomez Garrido J."/>
        </authorList>
    </citation>
    <scope>NUCLEOTIDE SEQUENCE [LARGE SCALE GENOMIC DNA]</scope>
</reference>
<dbReference type="Proteomes" id="UP000594638">
    <property type="component" value="Unassembled WGS sequence"/>
</dbReference>
<protein>
    <submittedName>
        <fullName evidence="2">Uncharacterized protein</fullName>
    </submittedName>
</protein>
<evidence type="ECO:0000313" key="2">
    <source>
        <dbReference type="EMBL" id="CAA3032864.1"/>
    </source>
</evidence>
<evidence type="ECO:0000313" key="3">
    <source>
        <dbReference type="Proteomes" id="UP000594638"/>
    </source>
</evidence>
<dbReference type="EMBL" id="CACTIH010009723">
    <property type="protein sequence ID" value="CAA3032864.1"/>
    <property type="molecule type" value="Genomic_DNA"/>
</dbReference>
<name>A0A8S0VP21_OLEEU</name>
<organism evidence="2 3">
    <name type="scientific">Olea europaea subsp. europaea</name>
    <dbReference type="NCBI Taxonomy" id="158383"/>
    <lineage>
        <taxon>Eukaryota</taxon>
        <taxon>Viridiplantae</taxon>
        <taxon>Streptophyta</taxon>
        <taxon>Embryophyta</taxon>
        <taxon>Tracheophyta</taxon>
        <taxon>Spermatophyta</taxon>
        <taxon>Magnoliopsida</taxon>
        <taxon>eudicotyledons</taxon>
        <taxon>Gunneridae</taxon>
        <taxon>Pentapetalae</taxon>
        <taxon>asterids</taxon>
        <taxon>lamiids</taxon>
        <taxon>Lamiales</taxon>
        <taxon>Oleaceae</taxon>
        <taxon>Oleeae</taxon>
        <taxon>Olea</taxon>
    </lineage>
</organism>
<accession>A0A8S0VP21</accession>
<comment type="caution">
    <text evidence="2">The sequence shown here is derived from an EMBL/GenBank/DDBJ whole genome shotgun (WGS) entry which is preliminary data.</text>
</comment>